<protein>
    <submittedName>
        <fullName evidence="1">Unannotated protein</fullName>
    </submittedName>
</protein>
<dbReference type="EMBL" id="CAFBMH010000029">
    <property type="protein sequence ID" value="CAB4904657.1"/>
    <property type="molecule type" value="Genomic_DNA"/>
</dbReference>
<reference evidence="1" key="1">
    <citation type="submission" date="2020-05" db="EMBL/GenBank/DDBJ databases">
        <authorList>
            <person name="Chiriac C."/>
            <person name="Salcher M."/>
            <person name="Ghai R."/>
            <person name="Kavagutti S V."/>
        </authorList>
    </citation>
    <scope>NUCLEOTIDE SEQUENCE</scope>
</reference>
<gene>
    <name evidence="1" type="ORF">UFOPK2754_01536</name>
    <name evidence="2" type="ORF">UFOPK3543_01068</name>
</gene>
<proteinExistence type="predicted"/>
<evidence type="ECO:0000313" key="1">
    <source>
        <dbReference type="EMBL" id="CAB4746358.1"/>
    </source>
</evidence>
<dbReference type="EMBL" id="CAEZYR010000051">
    <property type="protein sequence ID" value="CAB4746358.1"/>
    <property type="molecule type" value="Genomic_DNA"/>
</dbReference>
<organism evidence="1">
    <name type="scientific">freshwater metagenome</name>
    <dbReference type="NCBI Taxonomy" id="449393"/>
    <lineage>
        <taxon>unclassified sequences</taxon>
        <taxon>metagenomes</taxon>
        <taxon>ecological metagenomes</taxon>
    </lineage>
</organism>
<sequence length="832" mass="86909">MRRFVSLLLAVAFLAASLALVAPAAPVAAVAGGWAWSTDYATEQLGDPWDFSNAEDWDVQARAESPGATGSVVGGVLSFDQTRPAGGVLLGSAHYGDESLQWGRSTWLRPIKTNAYRTLSFRLYEPSAPSVGGIELLSCGGTVGSCATHLNFFPAAGWNDYSITLPAGLNVYSVLIVPGPDQRSGFQLDWVRITRDGGRLSPLGDGASEPVPVVIDPDRAGGQDYAASVRGKAWTFDDGSDIAGIYDLDSISYAGGAFSSCSTTNDPAIVLAMGAPLAANIYNRASARVWYDGGFGLADEPGGGMVARLKWHIVDTDGYQTSQDIVVYPGWNDIDLTMLTFPASAVTEPDIGLGAGWVGLIDEIRFDFHEDPGRRCVAIDSFAIRATDEARPSFTIRYRDDARGIGSPAPGTTAEIFLDTSFGTFAGTRIANGLAVGIGQNAYNWRGGSVPKGTYFPWVRLTDPAGHASSAYALGPLVYSGTPPLAARIVTPTQSGAPGGVSAVLANITMTEGTGGGYVTADKCSTFGPASPLKSNGNYSANQNIANLAVVPIASNGAFCIFNESPVHLLADVQGYFSPNGNLRFTRSGPTRVLNTRTGARVAKGSVTRVNSGAPGGADAVLVNLTMTDGVSGGFVTADRCSALTNLPPTKSNGNFVPQRNVANLAVVPIDSNGSFCIYSESDVHLLADVQGFFSTGGALGFTLLDPRRVLDTRAGKHPTANSITRVDPGIGAADAVLVNITMTEASGGGYITADRCSALAPGFQSKSNGNFTDGQNIANLTVVPLDPDGTFCIYTEHAVDLLVDLQGTFTSGGPLKFTSIAPDRRLDTRMP</sequence>
<name>A0A6J6TGT7_9ZZZZ</name>
<accession>A0A6J6TGT7</accession>
<evidence type="ECO:0000313" key="2">
    <source>
        <dbReference type="EMBL" id="CAB4904657.1"/>
    </source>
</evidence>
<dbReference type="AlphaFoldDB" id="A0A6J6TGT7"/>